<proteinExistence type="predicted"/>
<gene>
    <name evidence="1" type="ORF">CTRU02_202423</name>
</gene>
<organism evidence="1 2">
    <name type="scientific">Colletotrichum truncatum</name>
    <name type="common">Anthracnose fungus</name>
    <name type="synonym">Colletotrichum capsici</name>
    <dbReference type="NCBI Taxonomy" id="5467"/>
    <lineage>
        <taxon>Eukaryota</taxon>
        <taxon>Fungi</taxon>
        <taxon>Dikarya</taxon>
        <taxon>Ascomycota</taxon>
        <taxon>Pezizomycotina</taxon>
        <taxon>Sordariomycetes</taxon>
        <taxon>Hypocreomycetidae</taxon>
        <taxon>Glomerellales</taxon>
        <taxon>Glomerellaceae</taxon>
        <taxon>Colletotrichum</taxon>
        <taxon>Colletotrichum truncatum species complex</taxon>
    </lineage>
</organism>
<dbReference type="EMBL" id="VUJX02000001">
    <property type="protein sequence ID" value="KAL0944536.1"/>
    <property type="molecule type" value="Genomic_DNA"/>
</dbReference>
<name>A0ACC3ZK85_COLTU</name>
<comment type="caution">
    <text evidence="1">The sequence shown here is derived from an EMBL/GenBank/DDBJ whole genome shotgun (WGS) entry which is preliminary data.</text>
</comment>
<reference evidence="1 2" key="1">
    <citation type="journal article" date="2020" name="Phytopathology">
        <title>Genome Sequence Resources of Colletotrichum truncatum, C. plurivorum, C. musicola, and C. sojae: Four Species Pathogenic to Soybean (Glycine max).</title>
        <authorList>
            <person name="Rogerio F."/>
            <person name="Boufleur T.R."/>
            <person name="Ciampi-Guillardi M."/>
            <person name="Sukno S.A."/>
            <person name="Thon M.R."/>
            <person name="Massola Junior N.S."/>
            <person name="Baroncelli R."/>
        </authorList>
    </citation>
    <scope>NUCLEOTIDE SEQUENCE [LARGE SCALE GENOMIC DNA]</scope>
    <source>
        <strain evidence="1 2">CMES1059</strain>
    </source>
</reference>
<accession>A0ACC3ZK85</accession>
<dbReference type="Proteomes" id="UP000805649">
    <property type="component" value="Unassembled WGS sequence"/>
</dbReference>
<protein>
    <submittedName>
        <fullName evidence="1">Nonribosomal peptide</fullName>
    </submittedName>
</protein>
<sequence>MLLEVDRVIHCQWSVNFNLAVESFEKHIQGVRHLVDFSLSAQKKVPIIFVSSVLSTIGKTGSERQSDLARPTTGYGRSKLVGELILKAAADKCGMPAAVVRVGQIAGQEVTTSGNSVWNQHDWLPSIIGSSVKALGLFPRDLGVMNGIRWLPIDRVARLVLDIAGISEPVPVSRITGCFYGINPHKTLWGALAPEVAALYGDRIKALVDWEQWLEALEKSSTDDIESNPAFKLLDFLKHSMVEAGDVEDQLATLTSGDLERTMDLSRTLKETRAISTELMVKWCGEWDY</sequence>
<keyword evidence="2" id="KW-1185">Reference proteome</keyword>
<evidence type="ECO:0000313" key="1">
    <source>
        <dbReference type="EMBL" id="KAL0944536.1"/>
    </source>
</evidence>
<evidence type="ECO:0000313" key="2">
    <source>
        <dbReference type="Proteomes" id="UP000805649"/>
    </source>
</evidence>